<dbReference type="Gene3D" id="3.40.50.880">
    <property type="match status" value="1"/>
</dbReference>
<keyword evidence="2" id="KW-1185">Reference proteome</keyword>
<accession>A0AAJ4DME1</accession>
<dbReference type="InterPro" id="IPR044668">
    <property type="entry name" value="PuuD-like"/>
</dbReference>
<protein>
    <submittedName>
        <fullName evidence="1">Gamma-glutamyl-gamma-aminobutyrate hydrolase family protein</fullName>
    </submittedName>
</protein>
<evidence type="ECO:0000313" key="1">
    <source>
        <dbReference type="EMBL" id="QFR43073.1"/>
    </source>
</evidence>
<evidence type="ECO:0000313" key="2">
    <source>
        <dbReference type="Proteomes" id="UP000326061"/>
    </source>
</evidence>
<gene>
    <name evidence="1" type="ORF">FJR47_03805</name>
</gene>
<dbReference type="EMBL" id="CP041166">
    <property type="protein sequence ID" value="QFR43073.1"/>
    <property type="molecule type" value="Genomic_DNA"/>
</dbReference>
<dbReference type="PROSITE" id="PS51273">
    <property type="entry name" value="GATASE_TYPE_1"/>
    <property type="match status" value="1"/>
</dbReference>
<dbReference type="PANTHER" id="PTHR43235:SF1">
    <property type="entry name" value="GLUTAMINE AMIDOTRANSFERASE PB2B2.05-RELATED"/>
    <property type="match status" value="1"/>
</dbReference>
<dbReference type="SUPFAM" id="SSF52317">
    <property type="entry name" value="Class I glutamine amidotransferase-like"/>
    <property type="match status" value="1"/>
</dbReference>
<dbReference type="GO" id="GO:0016811">
    <property type="term" value="F:hydrolase activity, acting on carbon-nitrogen (but not peptide) bonds, in linear amides"/>
    <property type="evidence" value="ECO:0007669"/>
    <property type="project" value="InterPro"/>
</dbReference>
<dbReference type="Proteomes" id="UP000326061">
    <property type="component" value="Chromosome"/>
</dbReference>
<dbReference type="InterPro" id="IPR029062">
    <property type="entry name" value="Class_I_gatase-like"/>
</dbReference>
<dbReference type="GO" id="GO:0005829">
    <property type="term" value="C:cytosol"/>
    <property type="evidence" value="ECO:0007669"/>
    <property type="project" value="TreeGrafter"/>
</dbReference>
<dbReference type="Pfam" id="PF07722">
    <property type="entry name" value="Peptidase_C26"/>
    <property type="match status" value="1"/>
</dbReference>
<sequence>MGRGVSKMRTRATVIVTGPRKGTISRFFICFALFLAGVKSKVVIPGDDIKNLKMDGLIISGGDDLYHALFEQETCELEEVINYQRDLLEYTLLYRAVKEKKPVLGICRGYQLINVFFGGTLHKDIRKGDYKYRYTPFPWKKIELKEDGLLCEIVQKQSLKINTLHYQAVDKLAKKFRLEAVDDYNITQAISSKSHDFLIFGVQWHPEYLFYMKSHFKIFKKLVEAVYARVEQ</sequence>
<reference evidence="2" key="1">
    <citation type="submission" date="2019-06" db="EMBL/GenBank/DDBJ databases">
        <title>Sulfurimonas gotlandica sp. nov., a chemoautotrophic and psychrotolerant epsilonproteobacterium isolated from a pelagic redoxcline, and an emended description of the genus Sulfurimonas.</title>
        <authorList>
            <person name="Wang S."/>
            <person name="Jiang L."/>
            <person name="Shao Z."/>
        </authorList>
    </citation>
    <scope>NUCLEOTIDE SEQUENCE [LARGE SCALE GENOMIC DNA]</scope>
    <source>
        <strain evidence="2">1-1N</strain>
    </source>
</reference>
<dbReference type="InterPro" id="IPR011697">
    <property type="entry name" value="Peptidase_C26"/>
</dbReference>
<proteinExistence type="predicted"/>
<dbReference type="KEGG" id="suln:FJR47_03805"/>
<dbReference type="PANTHER" id="PTHR43235">
    <property type="entry name" value="GLUTAMINE AMIDOTRANSFERASE PB2B2.05-RELATED"/>
    <property type="match status" value="1"/>
</dbReference>
<dbReference type="AlphaFoldDB" id="A0AAJ4DME1"/>
<name>A0AAJ4DME1_9BACT</name>
<organism evidence="1 2">
    <name type="scientific">Sulfurimonas xiamenensis</name>
    <dbReference type="NCBI Taxonomy" id="2590021"/>
    <lineage>
        <taxon>Bacteria</taxon>
        <taxon>Pseudomonadati</taxon>
        <taxon>Campylobacterota</taxon>
        <taxon>Epsilonproteobacteria</taxon>
        <taxon>Campylobacterales</taxon>
        <taxon>Sulfurimonadaceae</taxon>
        <taxon>Sulfurimonas</taxon>
    </lineage>
</organism>
<keyword evidence="1" id="KW-0378">Hydrolase</keyword>